<evidence type="ECO:0000313" key="2">
    <source>
        <dbReference type="EMBL" id="BDB54950.1"/>
    </source>
</evidence>
<keyword evidence="3" id="KW-1185">Reference proteome</keyword>
<dbReference type="Proteomes" id="UP001319867">
    <property type="component" value="Chromosome"/>
</dbReference>
<dbReference type="RefSeq" id="WP_229316343.1">
    <property type="nucleotide sequence ID" value="NZ_AP025184.1"/>
</dbReference>
<feature type="domain" description="DUF4422" evidence="1">
    <location>
        <begin position="4"/>
        <end position="231"/>
    </location>
</feature>
<dbReference type="InterPro" id="IPR025536">
    <property type="entry name" value="DUF4422"/>
</dbReference>
<reference evidence="2 3" key="2">
    <citation type="journal article" date="2022" name="Microorganisms">
        <title>Complete Genome Sequences of Two Flavobacterium ammonificans Strains and a Flavobacterium ammoniigenes Strain of Ammonifying Bacterioplankton Isolated from Surface River Water.</title>
        <authorList>
            <person name="Suda W."/>
            <person name="Ogata Y."/>
            <person name="Shindo C."/>
            <person name="Watanabe K."/>
        </authorList>
    </citation>
    <scope>NUCLEOTIDE SEQUENCE [LARGE SCALE GENOMIC DNA]</scope>
    <source>
        <strain evidence="2 3">GENT5</strain>
    </source>
</reference>
<accession>A0ABN6KZZ7</accession>
<proteinExistence type="predicted"/>
<dbReference type="EMBL" id="AP025184">
    <property type="protein sequence ID" value="BDB54950.1"/>
    <property type="molecule type" value="Genomic_DNA"/>
</dbReference>
<organism evidence="2 3">
    <name type="scientific">Flavobacterium ammoniigenes</name>
    <dbReference type="NCBI Taxonomy" id="1751095"/>
    <lineage>
        <taxon>Bacteria</taxon>
        <taxon>Pseudomonadati</taxon>
        <taxon>Bacteroidota</taxon>
        <taxon>Flavobacteriia</taxon>
        <taxon>Flavobacteriales</taxon>
        <taxon>Flavobacteriaceae</taxon>
        <taxon>Flavobacterium</taxon>
    </lineage>
</organism>
<dbReference type="Pfam" id="PF14393">
    <property type="entry name" value="DUF4422"/>
    <property type="match status" value="1"/>
</dbReference>
<evidence type="ECO:0000313" key="3">
    <source>
        <dbReference type="Proteomes" id="UP001319867"/>
    </source>
</evidence>
<protein>
    <submittedName>
        <fullName evidence="2">Exopolysaccharide biosynthesis protein</fullName>
    </submittedName>
</protein>
<name>A0ABN6KZZ7_9FLAO</name>
<evidence type="ECO:0000259" key="1">
    <source>
        <dbReference type="Pfam" id="PF14393"/>
    </source>
</evidence>
<gene>
    <name evidence="2" type="ORF">GENT5_12550</name>
</gene>
<sequence length="284" mass="33550">MSTKILICTHKEFNYIPEKSFLPIHVGKEISTLDLPYQADNTETNISSKNKNYCELTALYWAWKNLNKVTTLGLCHYRRFFDFSETKIANEISDINEAYFSKYFQNYCYQENSLNGFDIILPKKIVKTRSLYSHYSLSHLPEDFDVLEKTVVALYPEYEASFQKILFESNSFSPFNMFVASKEVTDDYCTWLFSILENVEKQIKISTNPYQERVLGFMSERLLNVYVEHNQLKVKYLPVHFINNKIKSKSLLIQKVLNCNNNVIFWFRKRLSRKKITNTNSITN</sequence>
<reference evidence="2 3" key="1">
    <citation type="journal article" date="2022" name="Int. J. Syst. Evol. Microbiol.">
        <title>Flavobacterium ammonificans sp. nov. and Flavobacterium ammoniigenes sp. nov., ammonifying bacteria isolated from surface river water.</title>
        <authorList>
            <person name="Watanabe K."/>
            <person name="Kitamura T."/>
            <person name="Ogata Y."/>
            <person name="Shindo C."/>
            <person name="Suda W."/>
        </authorList>
    </citation>
    <scope>NUCLEOTIDE SEQUENCE [LARGE SCALE GENOMIC DNA]</scope>
    <source>
        <strain evidence="2 3">GENT5</strain>
    </source>
</reference>